<evidence type="ECO:0000313" key="10">
    <source>
        <dbReference type="Proteomes" id="UP000243626"/>
    </source>
</evidence>
<dbReference type="RefSeq" id="WP_070622403.1">
    <property type="nucleotide sequence ID" value="NZ_CP136964.1"/>
</dbReference>
<dbReference type="PANTHER" id="PTHR21089">
    <property type="entry name" value="SHIKIMATE DEHYDROGENASE"/>
    <property type="match status" value="1"/>
</dbReference>
<gene>
    <name evidence="9" type="primary">aroE</name>
    <name evidence="9" type="ORF">CJ229_001340</name>
</gene>
<dbReference type="EC" id="1.1.1.25" evidence="2"/>
<dbReference type="Gene3D" id="3.40.50.10860">
    <property type="entry name" value="Leucine Dehydrogenase, chain A, domain 1"/>
    <property type="match status" value="1"/>
</dbReference>
<evidence type="ECO:0000256" key="2">
    <source>
        <dbReference type="ARBA" id="ARBA00012962"/>
    </source>
</evidence>
<dbReference type="GO" id="GO:0005829">
    <property type="term" value="C:cytosol"/>
    <property type="evidence" value="ECO:0007669"/>
    <property type="project" value="TreeGrafter"/>
</dbReference>
<dbReference type="GO" id="GO:0050661">
    <property type="term" value="F:NADP binding"/>
    <property type="evidence" value="ECO:0007669"/>
    <property type="project" value="InterPro"/>
</dbReference>
<evidence type="ECO:0000256" key="3">
    <source>
        <dbReference type="ARBA" id="ARBA00022605"/>
    </source>
</evidence>
<evidence type="ECO:0000256" key="5">
    <source>
        <dbReference type="ARBA" id="ARBA00023002"/>
    </source>
</evidence>
<keyword evidence="4" id="KW-0521">NADP</keyword>
<dbReference type="GO" id="GO:0019632">
    <property type="term" value="P:shikimate metabolic process"/>
    <property type="evidence" value="ECO:0007669"/>
    <property type="project" value="InterPro"/>
</dbReference>
<organism evidence="9 10">
    <name type="scientific">Nosocomiicoccus massiliensis</name>
    <dbReference type="NCBI Taxonomy" id="1232430"/>
    <lineage>
        <taxon>Bacteria</taxon>
        <taxon>Bacillati</taxon>
        <taxon>Bacillota</taxon>
        <taxon>Bacilli</taxon>
        <taxon>Bacillales</taxon>
        <taxon>Staphylococcaceae</taxon>
        <taxon>Nosocomiicoccus</taxon>
    </lineage>
</organism>
<dbReference type="InterPro" id="IPR013708">
    <property type="entry name" value="Shikimate_DH-bd_N"/>
</dbReference>
<evidence type="ECO:0000259" key="7">
    <source>
        <dbReference type="Pfam" id="PF08501"/>
    </source>
</evidence>
<keyword evidence="5 9" id="KW-0560">Oxidoreductase</keyword>
<dbReference type="EMBL" id="CP136964">
    <property type="protein sequence ID" value="WOS96416.1"/>
    <property type="molecule type" value="Genomic_DNA"/>
</dbReference>
<dbReference type="CDD" id="cd01065">
    <property type="entry name" value="NAD_bind_Shikimate_DH"/>
    <property type="match status" value="1"/>
</dbReference>
<dbReference type="KEGG" id="nmy:CJ229_001340"/>
<feature type="domain" description="Shikimate dehydrogenase substrate binding N-terminal" evidence="7">
    <location>
        <begin position="5"/>
        <end position="87"/>
    </location>
</feature>
<reference evidence="9 10" key="2">
    <citation type="submission" date="2023-10" db="EMBL/GenBank/DDBJ databases">
        <authorList>
            <person name="Choi B."/>
        </authorList>
    </citation>
    <scope>NUCLEOTIDE SEQUENCE [LARGE SCALE GENOMIC DNA]</scope>
    <source>
        <strain evidence="9 10">UMB0959</strain>
    </source>
</reference>
<dbReference type="PANTHER" id="PTHR21089:SF1">
    <property type="entry name" value="BIFUNCTIONAL 3-DEHYDROQUINATE DEHYDRATASE_SHIKIMATE DEHYDROGENASE, CHLOROPLASTIC"/>
    <property type="match status" value="1"/>
</dbReference>
<dbReference type="InterPro" id="IPR011342">
    <property type="entry name" value="Shikimate_DH"/>
</dbReference>
<dbReference type="GO" id="GO:0004764">
    <property type="term" value="F:shikimate 3-dehydrogenase (NADP+) activity"/>
    <property type="evidence" value="ECO:0007669"/>
    <property type="project" value="UniProtKB-EC"/>
</dbReference>
<dbReference type="InterPro" id="IPR041121">
    <property type="entry name" value="SDH_C"/>
</dbReference>
<sequence>MSYAVIGYPIHHTYSPLIHNTNFKKNDDPLNYGKLEITPEQLKNIDAIMKKENLLGINVTVPHKEEIIQYLDEIDGHAKEIYAVNTVKRIDHKLYGYNTDVSGYKQTIIDNDIKHDNVLILGAGGASKAVCLAHLELGSKVTIVTRRKESFQSFRTHDFTALTIDEFEGGAFDIVINATPLGLKSEDAFQTFKLNQLTNIESTVGYDLIYNPAVTPFMSYFKTSFNGLDMLVNQAMMSYEIWTGKVGDREEVKSVLRTYLKENNG</sequence>
<evidence type="ECO:0000259" key="8">
    <source>
        <dbReference type="Pfam" id="PF18317"/>
    </source>
</evidence>
<keyword evidence="6" id="KW-0057">Aromatic amino acid biosynthesis</keyword>
<evidence type="ECO:0000313" key="9">
    <source>
        <dbReference type="EMBL" id="WOS96416.1"/>
    </source>
</evidence>
<dbReference type="Proteomes" id="UP000243626">
    <property type="component" value="Chromosome"/>
</dbReference>
<protein>
    <recommendedName>
        <fullName evidence="2">shikimate dehydrogenase (NADP(+))</fullName>
        <ecNumber evidence="2">1.1.1.25</ecNumber>
    </recommendedName>
</protein>
<dbReference type="InterPro" id="IPR022893">
    <property type="entry name" value="Shikimate_DH_fam"/>
</dbReference>
<dbReference type="NCBIfam" id="TIGR00507">
    <property type="entry name" value="aroE"/>
    <property type="match status" value="1"/>
</dbReference>
<keyword evidence="3" id="KW-0028">Amino-acid biosynthesis</keyword>
<name>A0AAF0YJ22_9STAP</name>
<dbReference type="GO" id="GO:0009073">
    <property type="term" value="P:aromatic amino acid family biosynthetic process"/>
    <property type="evidence" value="ECO:0007669"/>
    <property type="project" value="UniProtKB-KW"/>
</dbReference>
<dbReference type="SUPFAM" id="SSF51735">
    <property type="entry name" value="NAD(P)-binding Rossmann-fold domains"/>
    <property type="match status" value="1"/>
</dbReference>
<dbReference type="GO" id="GO:0008652">
    <property type="term" value="P:amino acid biosynthetic process"/>
    <property type="evidence" value="ECO:0007669"/>
    <property type="project" value="UniProtKB-KW"/>
</dbReference>
<evidence type="ECO:0000256" key="1">
    <source>
        <dbReference type="ARBA" id="ARBA00004871"/>
    </source>
</evidence>
<proteinExistence type="predicted"/>
<dbReference type="InterPro" id="IPR036291">
    <property type="entry name" value="NAD(P)-bd_dom_sf"/>
</dbReference>
<dbReference type="GO" id="GO:0009423">
    <property type="term" value="P:chorismate biosynthetic process"/>
    <property type="evidence" value="ECO:0007669"/>
    <property type="project" value="TreeGrafter"/>
</dbReference>
<dbReference type="AlphaFoldDB" id="A0AAF0YJ22"/>
<comment type="pathway">
    <text evidence="1">Metabolic intermediate biosynthesis; chorismate biosynthesis; chorismate from D-erythrose 4-phosphate and phosphoenolpyruvate: step 4/7.</text>
</comment>
<keyword evidence="10" id="KW-1185">Reference proteome</keyword>
<dbReference type="Pfam" id="PF08501">
    <property type="entry name" value="Shikimate_dh_N"/>
    <property type="match status" value="1"/>
</dbReference>
<dbReference type="InterPro" id="IPR046346">
    <property type="entry name" value="Aminoacid_DH-like_N_sf"/>
</dbReference>
<evidence type="ECO:0000256" key="4">
    <source>
        <dbReference type="ARBA" id="ARBA00022857"/>
    </source>
</evidence>
<accession>A0AAF0YJ22</accession>
<reference evidence="10" key="1">
    <citation type="submission" date="2017-09" db="EMBL/GenBank/DDBJ databases">
        <title>Bacterial strain isolated from the female urinary microbiota.</title>
        <authorList>
            <person name="Thomas-White K."/>
            <person name="Kumar N."/>
            <person name="Forster S."/>
            <person name="Putonti C."/>
            <person name="Lawley T."/>
            <person name="Wolfe A.J."/>
        </authorList>
    </citation>
    <scope>NUCLEOTIDE SEQUENCE [LARGE SCALE GENOMIC DNA]</scope>
    <source>
        <strain evidence="10">UMB0959</strain>
    </source>
</reference>
<dbReference type="Gene3D" id="3.40.50.720">
    <property type="entry name" value="NAD(P)-binding Rossmann-like Domain"/>
    <property type="match status" value="1"/>
</dbReference>
<evidence type="ECO:0000256" key="6">
    <source>
        <dbReference type="ARBA" id="ARBA00023141"/>
    </source>
</evidence>
<dbReference type="SUPFAM" id="SSF53223">
    <property type="entry name" value="Aminoacid dehydrogenase-like, N-terminal domain"/>
    <property type="match status" value="1"/>
</dbReference>
<dbReference type="Pfam" id="PF18317">
    <property type="entry name" value="SDH_C"/>
    <property type="match status" value="1"/>
</dbReference>
<feature type="domain" description="SDH C-terminal" evidence="8">
    <location>
        <begin position="227"/>
        <end position="257"/>
    </location>
</feature>